<evidence type="ECO:0000313" key="6">
    <source>
        <dbReference type="EMBL" id="KDR23791.1"/>
    </source>
</evidence>
<dbReference type="Gene3D" id="3.30.710.10">
    <property type="entry name" value="Potassium Channel Kv1.1, Chain A"/>
    <property type="match status" value="1"/>
</dbReference>
<name>A0A067RIV0_ZOONE</name>
<dbReference type="Pfam" id="PF07707">
    <property type="entry name" value="BACK"/>
    <property type="match status" value="1"/>
</dbReference>
<feature type="non-terminal residue" evidence="6">
    <location>
        <position position="493"/>
    </location>
</feature>
<dbReference type="PANTHER" id="PTHR45632:SF5">
    <property type="entry name" value="KELCH-LIKE PROTEIN 22"/>
    <property type="match status" value="1"/>
</dbReference>
<dbReference type="GO" id="GO:0003779">
    <property type="term" value="F:actin binding"/>
    <property type="evidence" value="ECO:0007669"/>
    <property type="project" value="UniProtKB-KW"/>
</dbReference>
<dbReference type="InParanoid" id="A0A067RIV0"/>
<dbReference type="InterPro" id="IPR000210">
    <property type="entry name" value="BTB/POZ_dom"/>
</dbReference>
<evidence type="ECO:0000313" key="7">
    <source>
        <dbReference type="Proteomes" id="UP000027135"/>
    </source>
</evidence>
<comment type="function">
    <text evidence="4">Probable substrate-specific adapter of an E3 ubiquitin-protein ligase complex which mediates the ubiquitination and subsequent proteasomal degradation of target proteins. May have a role in synapse differentiation and growth.</text>
</comment>
<dbReference type="InterPro" id="IPR015915">
    <property type="entry name" value="Kelch-typ_b-propeller"/>
</dbReference>
<evidence type="ECO:0000256" key="3">
    <source>
        <dbReference type="ARBA" id="ARBA00022737"/>
    </source>
</evidence>
<dbReference type="CDD" id="cd18450">
    <property type="entry name" value="BACK_KLHL10"/>
    <property type="match status" value="1"/>
</dbReference>
<proteinExistence type="predicted"/>
<dbReference type="SMART" id="SM00875">
    <property type="entry name" value="BACK"/>
    <property type="match status" value="1"/>
</dbReference>
<dbReference type="Pfam" id="PF00651">
    <property type="entry name" value="BTB"/>
    <property type="match status" value="1"/>
</dbReference>
<dbReference type="Gene3D" id="2.120.10.80">
    <property type="entry name" value="Kelch-type beta propeller"/>
    <property type="match status" value="1"/>
</dbReference>
<dbReference type="InterPro" id="IPR017096">
    <property type="entry name" value="BTB-kelch_protein"/>
</dbReference>
<evidence type="ECO:0000259" key="5">
    <source>
        <dbReference type="SMART" id="SM00875"/>
    </source>
</evidence>
<dbReference type="InterPro" id="IPR006652">
    <property type="entry name" value="Kelch_1"/>
</dbReference>
<evidence type="ECO:0000256" key="4">
    <source>
        <dbReference type="ARBA" id="ARBA00043912"/>
    </source>
</evidence>
<dbReference type="EMBL" id="KK852444">
    <property type="protein sequence ID" value="KDR23791.1"/>
    <property type="molecule type" value="Genomic_DNA"/>
</dbReference>
<dbReference type="GO" id="GO:0016567">
    <property type="term" value="P:protein ubiquitination"/>
    <property type="evidence" value="ECO:0007669"/>
    <property type="project" value="UniProtKB-UniPathway"/>
</dbReference>
<dbReference type="UniPathway" id="UPA00143"/>
<dbReference type="STRING" id="136037.A0A067RIV0"/>
<keyword evidence="2" id="KW-0880">Kelch repeat</keyword>
<keyword evidence="7" id="KW-1185">Reference proteome</keyword>
<feature type="non-terminal residue" evidence="6">
    <location>
        <position position="1"/>
    </location>
</feature>
<dbReference type="PIRSF" id="PIRSF037037">
    <property type="entry name" value="Kelch-like_protein_gigaxonin"/>
    <property type="match status" value="1"/>
</dbReference>
<dbReference type="PANTHER" id="PTHR45632">
    <property type="entry name" value="LD33804P"/>
    <property type="match status" value="1"/>
</dbReference>
<sequence>FRKFFTTKLHTSEQTDILLHGVSSDVMTQILGYVYFRKMDIHSDNVRQVLVAADYLCIPSVTKLCCDFIKEEIDAENCIDIMQFARFYFCADLETEAGRFVLRHFVVVSQQNEEVLELAAQELQAIIESDELNVKYEEDVWECVLRWINHDPDNRKGHIADLLDGIRLGLLDEQFFLETVSKHPYVTENDGCRPLISETVAFLRYSQMMKKEGKEIVTPRIARPRIPQYNLFAIGGTRGGKPTDVIEAYDARADRWSVVETVDSIGPRAEHGTAVVGFDIYVIGGTDGFECLSSCRCFNAVTKTCREVASMHERRRKLSVAVLRGAVYAMGGHHGHSDLGSAERYDCTTNQWSFIASMNTGRRSASAAVLNEKIYVAGGFNGYDKLNLVEVYDPDTDQWTYVAPMLSRRPLFSCVEFHGCLYVLGGHPRRSGELITEKYDPAGNTWTEIPAMNFYSCDLNAEVNDDTIFVIGCYYETDTISDDSYDDKEHKWF</sequence>
<dbReference type="Proteomes" id="UP000027135">
    <property type="component" value="Unassembled WGS sequence"/>
</dbReference>
<dbReference type="Gene3D" id="1.25.40.420">
    <property type="match status" value="1"/>
</dbReference>
<evidence type="ECO:0000256" key="1">
    <source>
        <dbReference type="ARBA" id="ARBA00013699"/>
    </source>
</evidence>
<dbReference type="FunFam" id="1.25.40.420:FF:000001">
    <property type="entry name" value="Kelch-like family member 12"/>
    <property type="match status" value="1"/>
</dbReference>
<dbReference type="SUPFAM" id="SSF117281">
    <property type="entry name" value="Kelch motif"/>
    <property type="match status" value="1"/>
</dbReference>
<dbReference type="OMA" id="ENCIDIM"/>
<dbReference type="InterPro" id="IPR011333">
    <property type="entry name" value="SKP1/BTB/POZ_sf"/>
</dbReference>
<dbReference type="eggNOG" id="KOG4441">
    <property type="taxonomic scope" value="Eukaryota"/>
</dbReference>
<feature type="domain" description="BACK" evidence="5">
    <location>
        <begin position="78"/>
        <end position="181"/>
    </location>
</feature>
<dbReference type="InterPro" id="IPR011705">
    <property type="entry name" value="BACK"/>
</dbReference>
<dbReference type="AlphaFoldDB" id="A0A067RIV0"/>
<dbReference type="SUPFAM" id="SSF54695">
    <property type="entry name" value="POZ domain"/>
    <property type="match status" value="1"/>
</dbReference>
<dbReference type="SMART" id="SM00612">
    <property type="entry name" value="Kelch"/>
    <property type="match status" value="5"/>
</dbReference>
<evidence type="ECO:0000256" key="2">
    <source>
        <dbReference type="ARBA" id="ARBA00022441"/>
    </source>
</evidence>
<accession>A0A067RIV0</accession>
<protein>
    <recommendedName>
        <fullName evidence="1">Kelch-like protein diablo</fullName>
    </recommendedName>
</protein>
<organism evidence="6 7">
    <name type="scientific">Zootermopsis nevadensis</name>
    <name type="common">Dampwood termite</name>
    <dbReference type="NCBI Taxonomy" id="136037"/>
    <lineage>
        <taxon>Eukaryota</taxon>
        <taxon>Metazoa</taxon>
        <taxon>Ecdysozoa</taxon>
        <taxon>Arthropoda</taxon>
        <taxon>Hexapoda</taxon>
        <taxon>Insecta</taxon>
        <taxon>Pterygota</taxon>
        <taxon>Neoptera</taxon>
        <taxon>Polyneoptera</taxon>
        <taxon>Dictyoptera</taxon>
        <taxon>Blattodea</taxon>
        <taxon>Blattoidea</taxon>
        <taxon>Termitoidae</taxon>
        <taxon>Termopsidae</taxon>
        <taxon>Zootermopsis</taxon>
    </lineage>
</organism>
<reference evidence="6 7" key="1">
    <citation type="journal article" date="2014" name="Nat. Commun.">
        <title>Molecular traces of alternative social organization in a termite genome.</title>
        <authorList>
            <person name="Terrapon N."/>
            <person name="Li C."/>
            <person name="Robertson H.M."/>
            <person name="Ji L."/>
            <person name="Meng X."/>
            <person name="Booth W."/>
            <person name="Chen Z."/>
            <person name="Childers C.P."/>
            <person name="Glastad K.M."/>
            <person name="Gokhale K."/>
            <person name="Gowin J."/>
            <person name="Gronenberg W."/>
            <person name="Hermansen R.A."/>
            <person name="Hu H."/>
            <person name="Hunt B.G."/>
            <person name="Huylmans A.K."/>
            <person name="Khalil S.M."/>
            <person name="Mitchell R.D."/>
            <person name="Munoz-Torres M.C."/>
            <person name="Mustard J.A."/>
            <person name="Pan H."/>
            <person name="Reese J.T."/>
            <person name="Scharf M.E."/>
            <person name="Sun F."/>
            <person name="Vogel H."/>
            <person name="Xiao J."/>
            <person name="Yang W."/>
            <person name="Yang Z."/>
            <person name="Yang Z."/>
            <person name="Zhou J."/>
            <person name="Zhu J."/>
            <person name="Brent C.S."/>
            <person name="Elsik C.G."/>
            <person name="Goodisman M.A."/>
            <person name="Liberles D.A."/>
            <person name="Roe R.M."/>
            <person name="Vargo E.L."/>
            <person name="Vilcinskas A."/>
            <person name="Wang J."/>
            <person name="Bornberg-Bauer E."/>
            <person name="Korb J."/>
            <person name="Zhang G."/>
            <person name="Liebig J."/>
        </authorList>
    </citation>
    <scope>NUCLEOTIDE SEQUENCE [LARGE SCALE GENOMIC DNA]</scope>
    <source>
        <tissue evidence="6">Whole organism</tissue>
    </source>
</reference>
<keyword evidence="3" id="KW-0677">Repeat</keyword>
<dbReference type="Pfam" id="PF24681">
    <property type="entry name" value="Kelch_KLHDC2_KLHL20_DRC7"/>
    <property type="match status" value="1"/>
</dbReference>
<gene>
    <name evidence="6" type="ORF">L798_11367</name>
</gene>